<protein>
    <submittedName>
        <fullName evidence="2">Class I SAM-dependent methyltransferase</fullName>
    </submittedName>
</protein>
<keyword evidence="3" id="KW-1185">Reference proteome</keyword>
<evidence type="ECO:0000313" key="2">
    <source>
        <dbReference type="EMBL" id="RLV50723.1"/>
    </source>
</evidence>
<dbReference type="InterPro" id="IPR029063">
    <property type="entry name" value="SAM-dependent_MTases_sf"/>
</dbReference>
<dbReference type="AlphaFoldDB" id="A0A3L8P7J7"/>
<reference evidence="2 3" key="1">
    <citation type="submission" date="2018-10" db="EMBL/GenBank/DDBJ databases">
        <title>Marmoricola sp. 4Q3S-7 whole genome shotgun sequence.</title>
        <authorList>
            <person name="Li F."/>
        </authorList>
    </citation>
    <scope>NUCLEOTIDE SEQUENCE [LARGE SCALE GENOMIC DNA]</scope>
    <source>
        <strain evidence="2 3">4Q3S-7</strain>
    </source>
</reference>
<dbReference type="GO" id="GO:0032259">
    <property type="term" value="P:methylation"/>
    <property type="evidence" value="ECO:0007669"/>
    <property type="project" value="UniProtKB-KW"/>
</dbReference>
<sequence>MRVSAISVDERRLALPTRIRGPVVVRFDGRYVWSFVPDRDGARCATGRTPAWHVPWPAPLSPLLDGTATVRLEGRGNGLVHFEEPVAFRNNPRVLTLEDGRGARLSVDRAGHLTRVFGATDGGDRAAVVAGTARALADLRERVGIDAHLSYGALLGAVREGRMIDHDSDTDLAYLSRHTHPADVVRESYRIERELRALGWKVVRMSGADLKLFLPLDDGRSVHVDVFAAFHVGETFFQLGGRSGRLPASALTPASTVVLEGVELAAPADPAQVLAFLYGAGWRVPDPSFQPDDPPDGVRRLDGWLRGARTDVVEWNELFRDRRRELPRGGSGFARWVDSRSPAGSEVVDLGSGNGRDAVFLTRRGHRVRAYDYSGAAIRQTRRRLRRLGDAGAEVGVLPLNDLRATLLAAAELARIERPPTIYARQLLGCLDAEARDNLWLLCATALRRGGTVVAEFLASGPDAEPADATGLVRRLDPAVVAAEVERHGGRVDQIDVGPGEGFLDEPDPYVARLEARWLTTTQHWPTTSQKEPITMTAPTRRRLTGLPTWLRELARSVEENRRLNRRVAELTDVVAELLVPLADRDEARARELLQRYRESTLAP</sequence>
<proteinExistence type="predicted"/>
<dbReference type="InterPro" id="IPR046640">
    <property type="entry name" value="DUF6752"/>
</dbReference>
<dbReference type="Proteomes" id="UP000281708">
    <property type="component" value="Unassembled WGS sequence"/>
</dbReference>
<organism evidence="2 3">
    <name type="scientific">Nocardioides mangrovicus</name>
    <dbReference type="NCBI Taxonomy" id="2478913"/>
    <lineage>
        <taxon>Bacteria</taxon>
        <taxon>Bacillati</taxon>
        <taxon>Actinomycetota</taxon>
        <taxon>Actinomycetes</taxon>
        <taxon>Propionibacteriales</taxon>
        <taxon>Nocardioidaceae</taxon>
        <taxon>Nocardioides</taxon>
    </lineage>
</organism>
<dbReference type="EMBL" id="RDBE01000001">
    <property type="protein sequence ID" value="RLV50723.1"/>
    <property type="molecule type" value="Genomic_DNA"/>
</dbReference>
<feature type="domain" description="DUF6752" evidence="1">
    <location>
        <begin position="548"/>
        <end position="600"/>
    </location>
</feature>
<evidence type="ECO:0000313" key="3">
    <source>
        <dbReference type="Proteomes" id="UP000281708"/>
    </source>
</evidence>
<evidence type="ECO:0000259" key="1">
    <source>
        <dbReference type="Pfam" id="PF20537"/>
    </source>
</evidence>
<accession>A0A3L8P7J7</accession>
<dbReference type="SUPFAM" id="SSF53335">
    <property type="entry name" value="S-adenosyl-L-methionine-dependent methyltransferases"/>
    <property type="match status" value="1"/>
</dbReference>
<dbReference type="Gene3D" id="3.40.50.150">
    <property type="entry name" value="Vaccinia Virus protein VP39"/>
    <property type="match status" value="1"/>
</dbReference>
<dbReference type="PANTHER" id="PTHR13627">
    <property type="entry name" value="FUKUTIN RELATED PROTEIN"/>
    <property type="match status" value="1"/>
</dbReference>
<dbReference type="PANTHER" id="PTHR13627:SF31">
    <property type="entry name" value="RIBITOL 5-PHOSPHATE TRANSFERASE FKRP"/>
    <property type="match status" value="1"/>
</dbReference>
<gene>
    <name evidence="2" type="ORF">D9V37_01805</name>
</gene>
<keyword evidence="2" id="KW-0808">Transferase</keyword>
<dbReference type="GO" id="GO:0008168">
    <property type="term" value="F:methyltransferase activity"/>
    <property type="evidence" value="ECO:0007669"/>
    <property type="project" value="UniProtKB-KW"/>
</dbReference>
<keyword evidence="2" id="KW-0489">Methyltransferase</keyword>
<name>A0A3L8P7J7_9ACTN</name>
<comment type="caution">
    <text evidence="2">The sequence shown here is derived from an EMBL/GenBank/DDBJ whole genome shotgun (WGS) entry which is preliminary data.</text>
</comment>
<dbReference type="InterPro" id="IPR052613">
    <property type="entry name" value="LicD_transferase"/>
</dbReference>
<dbReference type="Pfam" id="PF20537">
    <property type="entry name" value="DUF6752"/>
    <property type="match status" value="1"/>
</dbReference>